<dbReference type="AlphaFoldDB" id="A0A8K1FHB5"/>
<keyword evidence="3" id="KW-0411">Iron-sulfur</keyword>
<dbReference type="CDD" id="cd03028">
    <property type="entry name" value="GRX_PICOT_like"/>
    <property type="match status" value="3"/>
</dbReference>
<evidence type="ECO:0000256" key="1">
    <source>
        <dbReference type="ARBA" id="ARBA00022723"/>
    </source>
</evidence>
<dbReference type="SUPFAM" id="SSF52833">
    <property type="entry name" value="Thioredoxin-like"/>
    <property type="match status" value="4"/>
</dbReference>
<dbReference type="Pfam" id="PF00462">
    <property type="entry name" value="Glutaredoxin"/>
    <property type="match status" value="3"/>
</dbReference>
<feature type="domain" description="Glutaredoxin" evidence="5">
    <location>
        <begin position="370"/>
        <end position="434"/>
    </location>
</feature>
<dbReference type="PROSITE" id="PS51354">
    <property type="entry name" value="GLUTAREDOXIN_2"/>
    <property type="match status" value="3"/>
</dbReference>
<dbReference type="InterPro" id="IPR002109">
    <property type="entry name" value="Glutaredoxin"/>
</dbReference>
<evidence type="ECO:0008006" key="8">
    <source>
        <dbReference type="Google" id="ProtNLM"/>
    </source>
</evidence>
<evidence type="ECO:0000259" key="5">
    <source>
        <dbReference type="Pfam" id="PF00462"/>
    </source>
</evidence>
<dbReference type="GO" id="GO:0051536">
    <property type="term" value="F:iron-sulfur cluster binding"/>
    <property type="evidence" value="ECO:0007669"/>
    <property type="project" value="UniProtKB-KW"/>
</dbReference>
<keyword evidence="7" id="KW-1185">Reference proteome</keyword>
<dbReference type="GO" id="GO:0046872">
    <property type="term" value="F:metal ion binding"/>
    <property type="evidence" value="ECO:0007669"/>
    <property type="project" value="UniProtKB-KW"/>
</dbReference>
<sequence>MASAAVTPGTVVAIQDAAQFDELTARESTLSISFFWAEFHELCRPNGQMDVVFKQLATLHPRIRFLKVAAEDVADLSERFQIAVVPTFLVMQGKSVLEKLEGANVAELAKRVDVLSKSLAKKAATDATTTTATETVKTVDEALEYRLKKLINASPVMLFMKGSPNEPKCGFSRQVVALLNEENIQYGTFDILNDNDVRQGLKEFSNWPTFPQLYVNGSLIGGLDILKEMKTEGSLVEQLGLSKNVEEAEKAFQESLRALINSAPVLLFMKGTPQEPKCGFSKKTVKLLRDHQIPFSSFDILSDDQVRQGLKTFSNWPTYPQLYVKGKLIGGLDILNELAEDGDLSEQLGVAKKPKRVENKYEQLINRAPVMIFIKGTPSAPQCGFSRQLIDLLNGAGFQYDYFDILTDDSVRQGLKKYSNWPTFPQLYIRGELIGGLDIVQQLQEDGELEALKP</sequence>
<feature type="domain" description="Glutaredoxin" evidence="5">
    <location>
        <begin position="156"/>
        <end position="220"/>
    </location>
</feature>
<dbReference type="OrthoDB" id="415696at2759"/>
<organism evidence="6 7">
    <name type="scientific">Pythium oligandrum</name>
    <name type="common">Mycoparasitic fungus</name>
    <dbReference type="NCBI Taxonomy" id="41045"/>
    <lineage>
        <taxon>Eukaryota</taxon>
        <taxon>Sar</taxon>
        <taxon>Stramenopiles</taxon>
        <taxon>Oomycota</taxon>
        <taxon>Peronosporomycetes</taxon>
        <taxon>Pythiales</taxon>
        <taxon>Pythiaceae</taxon>
        <taxon>Pythium</taxon>
    </lineage>
</organism>
<evidence type="ECO:0000313" key="7">
    <source>
        <dbReference type="Proteomes" id="UP000794436"/>
    </source>
</evidence>
<dbReference type="Proteomes" id="UP000794436">
    <property type="component" value="Unassembled WGS sequence"/>
</dbReference>
<dbReference type="EMBL" id="SPLM01000109">
    <property type="protein sequence ID" value="TMW59567.1"/>
    <property type="molecule type" value="Genomic_DNA"/>
</dbReference>
<proteinExistence type="predicted"/>
<reference evidence="6" key="1">
    <citation type="submission" date="2019-03" db="EMBL/GenBank/DDBJ databases">
        <title>Long read genome sequence of the mycoparasitic Pythium oligandrum ATCC 38472 isolated from sugarbeet rhizosphere.</title>
        <authorList>
            <person name="Gaulin E."/>
        </authorList>
    </citation>
    <scope>NUCLEOTIDE SEQUENCE</scope>
    <source>
        <strain evidence="6">ATCC 38472_TT</strain>
    </source>
</reference>
<dbReference type="InterPro" id="IPR036249">
    <property type="entry name" value="Thioredoxin-like_sf"/>
</dbReference>
<keyword evidence="2" id="KW-0408">Iron</keyword>
<comment type="caution">
    <text evidence="6">The sequence shown here is derived from an EMBL/GenBank/DDBJ whole genome shotgun (WGS) entry which is preliminary data.</text>
</comment>
<dbReference type="InterPro" id="IPR004480">
    <property type="entry name" value="Monothiol_GRX-rel"/>
</dbReference>
<dbReference type="Gene3D" id="3.40.30.10">
    <property type="entry name" value="Glutaredoxin"/>
    <property type="match status" value="4"/>
</dbReference>
<evidence type="ECO:0000256" key="3">
    <source>
        <dbReference type="ARBA" id="ARBA00023014"/>
    </source>
</evidence>
<evidence type="ECO:0000256" key="2">
    <source>
        <dbReference type="ARBA" id="ARBA00023004"/>
    </source>
</evidence>
<feature type="domain" description="Glutaredoxin" evidence="5">
    <location>
        <begin position="265"/>
        <end position="329"/>
    </location>
</feature>
<dbReference type="PANTHER" id="PTHR10293:SF73">
    <property type="entry name" value="GLUTAREDOXIN-3"/>
    <property type="match status" value="1"/>
</dbReference>
<dbReference type="GO" id="GO:0005634">
    <property type="term" value="C:nucleus"/>
    <property type="evidence" value="ECO:0007669"/>
    <property type="project" value="TreeGrafter"/>
</dbReference>
<evidence type="ECO:0000259" key="4">
    <source>
        <dbReference type="Pfam" id="PF00085"/>
    </source>
</evidence>
<dbReference type="InterPro" id="IPR033658">
    <property type="entry name" value="GRX_PICOT-like"/>
</dbReference>
<dbReference type="FunFam" id="3.40.30.10:FF:000012">
    <property type="entry name" value="Monothiol glutaredoxin"/>
    <property type="match status" value="3"/>
</dbReference>
<name>A0A8K1FHB5_PYTOL</name>
<accession>A0A8K1FHB5</accession>
<dbReference type="PANTHER" id="PTHR10293">
    <property type="entry name" value="GLUTAREDOXIN FAMILY MEMBER"/>
    <property type="match status" value="1"/>
</dbReference>
<gene>
    <name evidence="6" type="ORF">Poli38472_004636</name>
</gene>
<dbReference type="Pfam" id="PF00085">
    <property type="entry name" value="Thioredoxin"/>
    <property type="match status" value="1"/>
</dbReference>
<feature type="domain" description="Thioredoxin" evidence="4">
    <location>
        <begin position="13"/>
        <end position="112"/>
    </location>
</feature>
<dbReference type="InterPro" id="IPR013766">
    <property type="entry name" value="Thioredoxin_domain"/>
</dbReference>
<protein>
    <recommendedName>
        <fullName evidence="8">Glutaredoxin</fullName>
    </recommendedName>
</protein>
<dbReference type="GO" id="GO:0005829">
    <property type="term" value="C:cytosol"/>
    <property type="evidence" value="ECO:0007669"/>
    <property type="project" value="TreeGrafter"/>
</dbReference>
<evidence type="ECO:0000313" key="6">
    <source>
        <dbReference type="EMBL" id="TMW59567.1"/>
    </source>
</evidence>
<dbReference type="GO" id="GO:0006879">
    <property type="term" value="P:intracellular iron ion homeostasis"/>
    <property type="evidence" value="ECO:0007669"/>
    <property type="project" value="TreeGrafter"/>
</dbReference>
<keyword evidence="1" id="KW-0479">Metal-binding</keyword>
<dbReference type="NCBIfam" id="TIGR00365">
    <property type="entry name" value="Grx4 family monothiol glutaredoxin"/>
    <property type="match status" value="3"/>
</dbReference>